<gene>
    <name evidence="1" type="ORF">A3SI_08331</name>
</gene>
<keyword evidence="2" id="KW-1185">Reference proteome</keyword>
<dbReference type="EMBL" id="AJYA01000017">
    <property type="protein sequence ID" value="EIM76930.1"/>
    <property type="molecule type" value="Genomic_DNA"/>
</dbReference>
<reference evidence="1 2" key="1">
    <citation type="submission" date="2012-05" db="EMBL/GenBank/DDBJ databases">
        <title>Genome sequence of Nitritalea halalkaliphila LW7.</title>
        <authorList>
            <person name="Jangir P.K."/>
            <person name="Singh A."/>
            <person name="Shivaji S."/>
            <person name="Sharma R."/>
        </authorList>
    </citation>
    <scope>NUCLEOTIDE SEQUENCE [LARGE SCALE GENOMIC DNA]</scope>
    <source>
        <strain evidence="1 2">LW7</strain>
    </source>
</reference>
<comment type="caution">
    <text evidence="1">The sequence shown here is derived from an EMBL/GenBank/DDBJ whole genome shotgun (WGS) entry which is preliminary data.</text>
</comment>
<accession>I5C528</accession>
<proteinExistence type="predicted"/>
<evidence type="ECO:0000313" key="2">
    <source>
        <dbReference type="Proteomes" id="UP000005551"/>
    </source>
</evidence>
<dbReference type="RefSeq" id="WP_009054587.1">
    <property type="nucleotide sequence ID" value="NZ_AJYA01000017.1"/>
</dbReference>
<dbReference type="AlphaFoldDB" id="I5C528"/>
<organism evidence="1 2">
    <name type="scientific">Nitritalea halalkaliphila LW7</name>
    <dbReference type="NCBI Taxonomy" id="1189621"/>
    <lineage>
        <taxon>Bacteria</taxon>
        <taxon>Pseudomonadati</taxon>
        <taxon>Bacteroidota</taxon>
        <taxon>Cytophagia</taxon>
        <taxon>Cytophagales</taxon>
        <taxon>Cyclobacteriaceae</taxon>
        <taxon>Nitritalea</taxon>
    </lineage>
</organism>
<dbReference type="Proteomes" id="UP000005551">
    <property type="component" value="Unassembled WGS sequence"/>
</dbReference>
<evidence type="ECO:0000313" key="1">
    <source>
        <dbReference type="EMBL" id="EIM76930.1"/>
    </source>
</evidence>
<sequence>MRAFDMRFGQAHGEFLSIGALDTRASLLAIANEDYNSLDVLRLDALTIPDHPANYQLNPGWFGLPSFGVQGNVVLSSWVDPLGGSSLEDRVFLVEVDAQSGRLPVINQEVPVMNRILLQYRFEDMPITELYSVFALETGWLISAGVAGRQSSFLLTETGEVTPVFEDLRRFVVLGTDTFTDGSRLVLSEEGLFRSASGNVLDLEPMFANNTLRGVRVVEDRILVWTGVDELFELEGQGESAVLTRLNTEGLENLQLTDVALFDGFVHIATRNGLFKIAQEEFWMPAE</sequence>
<protein>
    <submittedName>
        <fullName evidence="1">Uncharacterized protein</fullName>
    </submittedName>
</protein>
<name>I5C528_9BACT</name>